<keyword evidence="5" id="KW-0378">Hydrolase</keyword>
<dbReference type="EMBL" id="BQNB010016329">
    <property type="protein sequence ID" value="GJT50535.1"/>
    <property type="molecule type" value="Genomic_DNA"/>
</dbReference>
<evidence type="ECO:0000313" key="11">
    <source>
        <dbReference type="Proteomes" id="UP001151760"/>
    </source>
</evidence>
<dbReference type="Gene3D" id="3.10.10.10">
    <property type="entry name" value="HIV Type 1 Reverse Transcriptase, subunit A, domain 1"/>
    <property type="match status" value="1"/>
</dbReference>
<dbReference type="CDD" id="cd00303">
    <property type="entry name" value="retropepsin_like"/>
    <property type="match status" value="1"/>
</dbReference>
<reference evidence="10" key="2">
    <citation type="submission" date="2022-01" db="EMBL/GenBank/DDBJ databases">
        <authorList>
            <person name="Yamashiro T."/>
            <person name="Shiraishi A."/>
            <person name="Satake H."/>
            <person name="Nakayama K."/>
        </authorList>
    </citation>
    <scope>NUCLEOTIDE SEQUENCE</scope>
</reference>
<keyword evidence="1" id="KW-0808">Transferase</keyword>
<dbReference type="SUPFAM" id="SSF56672">
    <property type="entry name" value="DNA/RNA polymerases"/>
    <property type="match status" value="1"/>
</dbReference>
<dbReference type="InterPro" id="IPR043502">
    <property type="entry name" value="DNA/RNA_pol_sf"/>
</dbReference>
<dbReference type="InterPro" id="IPR021109">
    <property type="entry name" value="Peptidase_aspartic_dom_sf"/>
</dbReference>
<proteinExistence type="predicted"/>
<evidence type="ECO:0000256" key="6">
    <source>
        <dbReference type="ARBA" id="ARBA00022918"/>
    </source>
</evidence>
<dbReference type="PANTHER" id="PTHR37984:SF5">
    <property type="entry name" value="PROTEIN NYNRIN-LIKE"/>
    <property type="match status" value="1"/>
</dbReference>
<keyword evidence="3" id="KW-0540">Nuclease</keyword>
<dbReference type="Gene3D" id="2.40.70.10">
    <property type="entry name" value="Acid Proteases"/>
    <property type="match status" value="1"/>
</dbReference>
<evidence type="ECO:0000256" key="5">
    <source>
        <dbReference type="ARBA" id="ARBA00022801"/>
    </source>
</evidence>
<dbReference type="Pfam" id="PF00078">
    <property type="entry name" value="RVT_1"/>
    <property type="match status" value="1"/>
</dbReference>
<dbReference type="Pfam" id="PF17917">
    <property type="entry name" value="RT_RNaseH"/>
    <property type="match status" value="1"/>
</dbReference>
<feature type="region of interest" description="Disordered" evidence="7">
    <location>
        <begin position="574"/>
        <end position="622"/>
    </location>
</feature>
<dbReference type="CDD" id="cd01647">
    <property type="entry name" value="RT_LTR"/>
    <property type="match status" value="1"/>
</dbReference>
<feature type="domain" description="Reverse transcriptase RNase H-like" evidence="9">
    <location>
        <begin position="433"/>
        <end position="534"/>
    </location>
</feature>
<keyword evidence="6 10" id="KW-0695">RNA-directed DNA polymerase</keyword>
<evidence type="ECO:0000256" key="2">
    <source>
        <dbReference type="ARBA" id="ARBA00022695"/>
    </source>
</evidence>
<evidence type="ECO:0000256" key="4">
    <source>
        <dbReference type="ARBA" id="ARBA00022759"/>
    </source>
</evidence>
<accession>A0ABQ5EHY8</accession>
<evidence type="ECO:0000313" key="10">
    <source>
        <dbReference type="EMBL" id="GJT50535.1"/>
    </source>
</evidence>
<feature type="domain" description="Reverse transcriptase" evidence="8">
    <location>
        <begin position="341"/>
        <end position="428"/>
    </location>
</feature>
<dbReference type="CDD" id="cd09274">
    <property type="entry name" value="RNase_HI_RT_Ty3"/>
    <property type="match status" value="1"/>
</dbReference>
<dbReference type="Pfam" id="PF13650">
    <property type="entry name" value="Asp_protease_2"/>
    <property type="match status" value="1"/>
</dbReference>
<dbReference type="Proteomes" id="UP001151760">
    <property type="component" value="Unassembled WGS sequence"/>
</dbReference>
<evidence type="ECO:0000256" key="1">
    <source>
        <dbReference type="ARBA" id="ARBA00022679"/>
    </source>
</evidence>
<reference evidence="10" key="1">
    <citation type="journal article" date="2022" name="Int. J. Mol. Sci.">
        <title>Draft Genome of Tanacetum Coccineum: Genomic Comparison of Closely Related Tanacetum-Family Plants.</title>
        <authorList>
            <person name="Yamashiro T."/>
            <person name="Shiraishi A."/>
            <person name="Nakayama K."/>
            <person name="Satake H."/>
        </authorList>
    </citation>
    <scope>NUCLEOTIDE SEQUENCE</scope>
</reference>
<sequence>MIRAIRINVPLVDVLAGMPNYDKFLKELVSNKYKLKQISSAFLSDESSALIQNKVPPKLGDLRSFLLPCNFNKAFSCDALADLCASINIMPYSLYTKLSLETLKPTKMSVRLADKSFQYPVGIAENILVEVGKFTFPVDFVILKMEEDSKVPLILGRPFLHTTDAVIRVKRNKLILDIDVIDEILEEDSNALLDEEPPTDLELKPQSDNLEYAYLEEPSILPIIISSQLLEQDKIKLIFVLKRHKQAFSWKTTDIPGICPSFCKHKIQLLEDKKPLVQKQRRLKPNRQEVVKKEIVKLLDTGIIYPITNSPWVSLIHCVPKKGGITVVTNEKDELVPTRTVISWRVCIDYRRLNESTTKDHFLLPFIDEMLERLAGNKYFCFLDGFFGYFQIPIDPMDQEKTTFACPFGTYAYRRMPFGLCNALATFQSPNWNLPFELMYDASDFVDGTVLGQKDGKQFHPIYFASKTLNAAQQKYTVTEKELMDVVFAFDKFRPYLILSKTIVYTDHSTLRRLFKKQDAMPRLIRWILLLQEFDIEIKDKKGDNKYNGVRECDLSHVAMFLGSLSEEGLGFCSEEGLSDEDFDDREESETKEDSGDSEEESSNEEEGIEDDIEDKMYIKNG</sequence>
<protein>
    <submittedName>
        <fullName evidence="10">Reverse transcriptase domain-containing protein</fullName>
    </submittedName>
</protein>
<name>A0ABQ5EHY8_9ASTR</name>
<evidence type="ECO:0000256" key="7">
    <source>
        <dbReference type="SAM" id="MobiDB-lite"/>
    </source>
</evidence>
<comment type="caution">
    <text evidence="10">The sequence shown here is derived from an EMBL/GenBank/DDBJ whole genome shotgun (WGS) entry which is preliminary data.</text>
</comment>
<gene>
    <name evidence="10" type="ORF">Tco_0976692</name>
</gene>
<evidence type="ECO:0000259" key="9">
    <source>
        <dbReference type="Pfam" id="PF17917"/>
    </source>
</evidence>
<dbReference type="InterPro" id="IPR000477">
    <property type="entry name" value="RT_dom"/>
</dbReference>
<keyword evidence="2" id="KW-0548">Nucleotidyltransferase</keyword>
<dbReference type="GO" id="GO:0003964">
    <property type="term" value="F:RNA-directed DNA polymerase activity"/>
    <property type="evidence" value="ECO:0007669"/>
    <property type="project" value="UniProtKB-KW"/>
</dbReference>
<dbReference type="InterPro" id="IPR041373">
    <property type="entry name" value="RT_RNaseH"/>
</dbReference>
<evidence type="ECO:0000259" key="8">
    <source>
        <dbReference type="Pfam" id="PF00078"/>
    </source>
</evidence>
<feature type="compositionally biased region" description="Acidic residues" evidence="7">
    <location>
        <begin position="577"/>
        <end position="614"/>
    </location>
</feature>
<dbReference type="PANTHER" id="PTHR37984">
    <property type="entry name" value="PROTEIN CBG26694"/>
    <property type="match status" value="1"/>
</dbReference>
<keyword evidence="11" id="KW-1185">Reference proteome</keyword>
<evidence type="ECO:0000256" key="3">
    <source>
        <dbReference type="ARBA" id="ARBA00022722"/>
    </source>
</evidence>
<organism evidence="10 11">
    <name type="scientific">Tanacetum coccineum</name>
    <dbReference type="NCBI Taxonomy" id="301880"/>
    <lineage>
        <taxon>Eukaryota</taxon>
        <taxon>Viridiplantae</taxon>
        <taxon>Streptophyta</taxon>
        <taxon>Embryophyta</taxon>
        <taxon>Tracheophyta</taxon>
        <taxon>Spermatophyta</taxon>
        <taxon>Magnoliopsida</taxon>
        <taxon>eudicotyledons</taxon>
        <taxon>Gunneridae</taxon>
        <taxon>Pentapetalae</taxon>
        <taxon>asterids</taxon>
        <taxon>campanulids</taxon>
        <taxon>Asterales</taxon>
        <taxon>Asteraceae</taxon>
        <taxon>Asteroideae</taxon>
        <taxon>Anthemideae</taxon>
        <taxon>Anthemidinae</taxon>
        <taxon>Tanacetum</taxon>
    </lineage>
</organism>
<dbReference type="InterPro" id="IPR050951">
    <property type="entry name" value="Retrovirus_Pol_polyprotein"/>
</dbReference>
<keyword evidence="4" id="KW-0255">Endonuclease</keyword>
<dbReference type="Gene3D" id="3.10.20.370">
    <property type="match status" value="1"/>
</dbReference>